<evidence type="ECO:0000256" key="1">
    <source>
        <dbReference type="SAM" id="Phobius"/>
    </source>
</evidence>
<sequence length="102" mass="11892">MKRLPLIRRNRKAEKREETDWDIIKAVQVGGQSNLIGVNTIFHDLQSFLLLLQNFHPLLAAFLFILEILLILFVIIFIYIFHVTSYLVKALSNAKNKVVSIW</sequence>
<keyword evidence="1" id="KW-0472">Membrane</keyword>
<dbReference type="EMBL" id="KK784880">
    <property type="protein sequence ID" value="KDO77479.1"/>
    <property type="molecule type" value="Genomic_DNA"/>
</dbReference>
<dbReference type="Proteomes" id="UP000027120">
    <property type="component" value="Unassembled WGS sequence"/>
</dbReference>
<dbReference type="SMR" id="A0A067GD01"/>
<keyword evidence="3" id="KW-1185">Reference proteome</keyword>
<evidence type="ECO:0000313" key="3">
    <source>
        <dbReference type="Proteomes" id="UP000027120"/>
    </source>
</evidence>
<reference evidence="2 3" key="1">
    <citation type="submission" date="2014-04" db="EMBL/GenBank/DDBJ databases">
        <authorList>
            <consortium name="International Citrus Genome Consortium"/>
            <person name="Gmitter F."/>
            <person name="Chen C."/>
            <person name="Farmerie W."/>
            <person name="Harkins T."/>
            <person name="Desany B."/>
            <person name="Mohiuddin M."/>
            <person name="Kodira C."/>
            <person name="Borodovsky M."/>
            <person name="Lomsadze A."/>
            <person name="Burns P."/>
            <person name="Jenkins J."/>
            <person name="Prochnik S."/>
            <person name="Shu S."/>
            <person name="Chapman J."/>
            <person name="Pitluck S."/>
            <person name="Schmutz J."/>
            <person name="Rokhsar D."/>
        </authorList>
    </citation>
    <scope>NUCLEOTIDE SEQUENCE</scope>
</reference>
<accession>A0A067GD01</accession>
<protein>
    <submittedName>
        <fullName evidence="2">Uncharacterized protein</fullName>
    </submittedName>
</protein>
<gene>
    <name evidence="2" type="ORF">CISIN_1g044128mg</name>
</gene>
<proteinExistence type="predicted"/>
<keyword evidence="1" id="KW-1133">Transmembrane helix</keyword>
<keyword evidence="1" id="KW-0812">Transmembrane</keyword>
<evidence type="ECO:0000313" key="2">
    <source>
        <dbReference type="EMBL" id="KDO77479.1"/>
    </source>
</evidence>
<feature type="transmembrane region" description="Helical" evidence="1">
    <location>
        <begin position="58"/>
        <end position="81"/>
    </location>
</feature>
<dbReference type="AlphaFoldDB" id="A0A067GD01"/>
<organism evidence="2 3">
    <name type="scientific">Citrus sinensis</name>
    <name type="common">Sweet orange</name>
    <name type="synonym">Citrus aurantium var. sinensis</name>
    <dbReference type="NCBI Taxonomy" id="2711"/>
    <lineage>
        <taxon>Eukaryota</taxon>
        <taxon>Viridiplantae</taxon>
        <taxon>Streptophyta</taxon>
        <taxon>Embryophyta</taxon>
        <taxon>Tracheophyta</taxon>
        <taxon>Spermatophyta</taxon>
        <taxon>Magnoliopsida</taxon>
        <taxon>eudicotyledons</taxon>
        <taxon>Gunneridae</taxon>
        <taxon>Pentapetalae</taxon>
        <taxon>rosids</taxon>
        <taxon>malvids</taxon>
        <taxon>Sapindales</taxon>
        <taxon>Rutaceae</taxon>
        <taxon>Aurantioideae</taxon>
        <taxon>Citrus</taxon>
    </lineage>
</organism>
<name>A0A067GD01_CITSI</name>